<sequence length="161" mass="18448">MLKGPSNERNHTEEKLDEKEQKPTSDAKDGSEENEQEITSDTEEDNDDELKPSRLEIELHKNGSIEISQKAYARSIFQHFGFEGYKPAPTPTLKESRLQKPEDTKRQEFPYRQAVGALMYLIVETRPDIAYSIGYLSRLLASPSAEDVVRVKSVPLHSRYH</sequence>
<comment type="caution">
    <text evidence="2">The sequence shown here is derived from an EMBL/GenBank/DDBJ whole genome shotgun (WGS) entry which is preliminary data.</text>
</comment>
<evidence type="ECO:0008006" key="4">
    <source>
        <dbReference type="Google" id="ProtNLM"/>
    </source>
</evidence>
<dbReference type="Proteomes" id="UP000499080">
    <property type="component" value="Unassembled WGS sequence"/>
</dbReference>
<feature type="region of interest" description="Disordered" evidence="1">
    <location>
        <begin position="87"/>
        <end position="106"/>
    </location>
</feature>
<proteinExistence type="predicted"/>
<name>A0A4Y2CWF8_ARAVE</name>
<protein>
    <recommendedName>
        <fullName evidence="4">Mitochondrial protein</fullName>
    </recommendedName>
</protein>
<keyword evidence="3" id="KW-1185">Reference proteome</keyword>
<accession>A0A4Y2CWF8</accession>
<evidence type="ECO:0000313" key="2">
    <source>
        <dbReference type="EMBL" id="GBM08780.1"/>
    </source>
</evidence>
<feature type="region of interest" description="Disordered" evidence="1">
    <location>
        <begin position="1"/>
        <end position="53"/>
    </location>
</feature>
<gene>
    <name evidence="2" type="ORF">AVEN_980_1</name>
</gene>
<feature type="compositionally biased region" description="Acidic residues" evidence="1">
    <location>
        <begin position="32"/>
        <end position="48"/>
    </location>
</feature>
<dbReference type="EMBL" id="BGPR01000261">
    <property type="protein sequence ID" value="GBM08780.1"/>
    <property type="molecule type" value="Genomic_DNA"/>
</dbReference>
<reference evidence="2 3" key="1">
    <citation type="journal article" date="2019" name="Sci. Rep.">
        <title>Orb-weaving spider Araneus ventricosus genome elucidates the spidroin gene catalogue.</title>
        <authorList>
            <person name="Kono N."/>
            <person name="Nakamura H."/>
            <person name="Ohtoshi R."/>
            <person name="Moran D.A.P."/>
            <person name="Shinohara A."/>
            <person name="Yoshida Y."/>
            <person name="Fujiwara M."/>
            <person name="Mori M."/>
            <person name="Tomita M."/>
            <person name="Arakawa K."/>
        </authorList>
    </citation>
    <scope>NUCLEOTIDE SEQUENCE [LARGE SCALE GENOMIC DNA]</scope>
</reference>
<evidence type="ECO:0000313" key="3">
    <source>
        <dbReference type="Proteomes" id="UP000499080"/>
    </source>
</evidence>
<feature type="compositionally biased region" description="Basic and acidic residues" evidence="1">
    <location>
        <begin position="94"/>
        <end position="106"/>
    </location>
</feature>
<dbReference type="OrthoDB" id="411615at2759"/>
<organism evidence="2 3">
    <name type="scientific">Araneus ventricosus</name>
    <name type="common">Orbweaver spider</name>
    <name type="synonym">Epeira ventricosa</name>
    <dbReference type="NCBI Taxonomy" id="182803"/>
    <lineage>
        <taxon>Eukaryota</taxon>
        <taxon>Metazoa</taxon>
        <taxon>Ecdysozoa</taxon>
        <taxon>Arthropoda</taxon>
        <taxon>Chelicerata</taxon>
        <taxon>Arachnida</taxon>
        <taxon>Araneae</taxon>
        <taxon>Araneomorphae</taxon>
        <taxon>Entelegynae</taxon>
        <taxon>Araneoidea</taxon>
        <taxon>Araneidae</taxon>
        <taxon>Araneus</taxon>
    </lineage>
</organism>
<evidence type="ECO:0000256" key="1">
    <source>
        <dbReference type="SAM" id="MobiDB-lite"/>
    </source>
</evidence>
<dbReference type="AlphaFoldDB" id="A0A4Y2CWF8"/>
<feature type="compositionally biased region" description="Basic and acidic residues" evidence="1">
    <location>
        <begin position="1"/>
        <end position="31"/>
    </location>
</feature>